<evidence type="ECO:0000313" key="2">
    <source>
        <dbReference type="Proteomes" id="UP000765507"/>
    </source>
</evidence>
<sequence>RKSFLEDLDALDSVAPNSEDEPGPPCFCLTPTQIIEEDSEDDGYEEIRRRLGMELTEPVPRRERKPVMWTFVSISVYAVLNHCIRECFWKVMRAAS</sequence>
<accession>A0A8T1S4B0</accession>
<dbReference type="EMBL" id="JAHGAV010000891">
    <property type="protein sequence ID" value="KAG6923383.1"/>
    <property type="molecule type" value="Genomic_DNA"/>
</dbReference>
<comment type="caution">
    <text evidence="1">The sequence shown here is derived from an EMBL/GenBank/DDBJ whole genome shotgun (WGS) entry which is preliminary data.</text>
</comment>
<evidence type="ECO:0000313" key="1">
    <source>
        <dbReference type="EMBL" id="KAG6923383.1"/>
    </source>
</evidence>
<name>A0A8T1S4B0_CHESE</name>
<keyword evidence="2" id="KW-1185">Reference proteome</keyword>
<dbReference type="AlphaFoldDB" id="A0A8T1S4B0"/>
<proteinExistence type="predicted"/>
<dbReference type="Proteomes" id="UP000765507">
    <property type="component" value="Unassembled WGS sequence"/>
</dbReference>
<organism evidence="1 2">
    <name type="scientific">Chelydra serpentina</name>
    <name type="common">Snapping turtle</name>
    <name type="synonym">Testudo serpentina</name>
    <dbReference type="NCBI Taxonomy" id="8475"/>
    <lineage>
        <taxon>Eukaryota</taxon>
        <taxon>Metazoa</taxon>
        <taxon>Chordata</taxon>
        <taxon>Craniata</taxon>
        <taxon>Vertebrata</taxon>
        <taxon>Euteleostomi</taxon>
        <taxon>Archelosauria</taxon>
        <taxon>Testudinata</taxon>
        <taxon>Testudines</taxon>
        <taxon>Cryptodira</taxon>
        <taxon>Durocryptodira</taxon>
        <taxon>Americhelydia</taxon>
        <taxon>Chelydroidea</taxon>
        <taxon>Chelydridae</taxon>
        <taxon>Chelydra</taxon>
    </lineage>
</organism>
<protein>
    <submittedName>
        <fullName evidence="1">Uncharacterized protein</fullName>
    </submittedName>
</protein>
<gene>
    <name evidence="1" type="ORF">G0U57_020682</name>
</gene>
<reference evidence="1 2" key="1">
    <citation type="journal article" date="2020" name="G3 (Bethesda)">
        <title>Draft Genome of the Common Snapping Turtle, Chelydra serpentina, a Model for Phenotypic Plasticity in Reptiles.</title>
        <authorList>
            <person name="Das D."/>
            <person name="Singh S.K."/>
            <person name="Bierstedt J."/>
            <person name="Erickson A."/>
            <person name="Galli G.L.J."/>
            <person name="Crossley D.A. 2nd"/>
            <person name="Rhen T."/>
        </authorList>
    </citation>
    <scope>NUCLEOTIDE SEQUENCE [LARGE SCALE GENOMIC DNA]</scope>
    <source>
        <strain evidence="1">KW</strain>
    </source>
</reference>
<feature type="non-terminal residue" evidence="1">
    <location>
        <position position="1"/>
    </location>
</feature>